<evidence type="ECO:0000313" key="2">
    <source>
        <dbReference type="Proteomes" id="UP000036947"/>
    </source>
</evidence>
<keyword evidence="2" id="KW-1185">Reference proteome</keyword>
<accession>A0A0L0NFF1</accession>
<gene>
    <name evidence="1" type="ORF">TOPH_02688</name>
</gene>
<dbReference type="AlphaFoldDB" id="A0A0L0NFF1"/>
<name>A0A0L0NFF1_TOLOC</name>
<sequence>MDHLFCPKCGASICIDFRNREPKDYGVSARTINGIDLDKINYKKVDGANKAGPAADLSGQEHGGKGEA</sequence>
<dbReference type="EMBL" id="LFRF01000005">
    <property type="protein sequence ID" value="KND92778.1"/>
    <property type="molecule type" value="Genomic_DNA"/>
</dbReference>
<reference evidence="1 2" key="1">
    <citation type="journal article" date="2015" name="BMC Genomics">
        <title>The genome of the truffle-parasite Tolypocladium ophioglossoides and the evolution of antifungal peptaibiotics.</title>
        <authorList>
            <person name="Quandt C.A."/>
            <person name="Bushley K.E."/>
            <person name="Spatafora J.W."/>
        </authorList>
    </citation>
    <scope>NUCLEOTIDE SEQUENCE [LARGE SCALE GENOMIC DNA]</scope>
    <source>
        <strain evidence="1 2">CBS 100239</strain>
    </source>
</reference>
<protein>
    <recommendedName>
        <fullName evidence="3">CENP-V/GFA domain-containing protein</fullName>
    </recommendedName>
</protein>
<proteinExistence type="predicted"/>
<dbReference type="OrthoDB" id="2993351at2759"/>
<dbReference type="Gene3D" id="2.170.150.70">
    <property type="match status" value="1"/>
</dbReference>
<dbReference type="STRING" id="1163406.A0A0L0NFF1"/>
<comment type="caution">
    <text evidence="1">The sequence shown here is derived from an EMBL/GenBank/DDBJ whole genome shotgun (WGS) entry which is preliminary data.</text>
</comment>
<evidence type="ECO:0000313" key="1">
    <source>
        <dbReference type="EMBL" id="KND92778.1"/>
    </source>
</evidence>
<organism evidence="1 2">
    <name type="scientific">Tolypocladium ophioglossoides (strain CBS 100239)</name>
    <name type="common">Snaketongue truffleclub</name>
    <name type="synonym">Elaphocordyceps ophioglossoides</name>
    <dbReference type="NCBI Taxonomy" id="1163406"/>
    <lineage>
        <taxon>Eukaryota</taxon>
        <taxon>Fungi</taxon>
        <taxon>Dikarya</taxon>
        <taxon>Ascomycota</taxon>
        <taxon>Pezizomycotina</taxon>
        <taxon>Sordariomycetes</taxon>
        <taxon>Hypocreomycetidae</taxon>
        <taxon>Hypocreales</taxon>
        <taxon>Ophiocordycipitaceae</taxon>
        <taxon>Tolypocladium</taxon>
    </lineage>
</organism>
<evidence type="ECO:0008006" key="3">
    <source>
        <dbReference type="Google" id="ProtNLM"/>
    </source>
</evidence>
<dbReference type="Proteomes" id="UP000036947">
    <property type="component" value="Unassembled WGS sequence"/>
</dbReference>